<feature type="region of interest" description="Disordered" evidence="1">
    <location>
        <begin position="1"/>
        <end position="54"/>
    </location>
</feature>
<protein>
    <submittedName>
        <fullName evidence="2">Uncharacterized protein</fullName>
    </submittedName>
</protein>
<evidence type="ECO:0000313" key="2">
    <source>
        <dbReference type="EMBL" id="KAE8250216.1"/>
    </source>
</evidence>
<keyword evidence="3" id="KW-1185">Reference proteome</keyword>
<dbReference type="AlphaFoldDB" id="A0A177TPK3"/>
<feature type="region of interest" description="Disordered" evidence="1">
    <location>
        <begin position="137"/>
        <end position="174"/>
    </location>
</feature>
<sequence length="174" mass="18684">MASHSKVPQTTTAPPATEPSPPPSAMFIGRPYTNPAVAGGQEHHNPADHAGPILPSPVLPTPVLPTPILSTVMRISSAARNMKRVRGSMDPISTWRKRYARRDHPDATPSSHDHADLLLRRLNSLVIKEDTVIGDDVNKSSTKETGSHLESLTIGENNVNGDDVSMSSTRETGC</sequence>
<proteinExistence type="predicted"/>
<name>A0A177TPK3_9BASI</name>
<organism evidence="2 3">
    <name type="scientific">Tilletia indica</name>
    <dbReference type="NCBI Taxonomy" id="43049"/>
    <lineage>
        <taxon>Eukaryota</taxon>
        <taxon>Fungi</taxon>
        <taxon>Dikarya</taxon>
        <taxon>Basidiomycota</taxon>
        <taxon>Ustilaginomycotina</taxon>
        <taxon>Exobasidiomycetes</taxon>
        <taxon>Tilletiales</taxon>
        <taxon>Tilletiaceae</taxon>
        <taxon>Tilletia</taxon>
    </lineage>
</organism>
<dbReference type="Proteomes" id="UP000077521">
    <property type="component" value="Unassembled WGS sequence"/>
</dbReference>
<accession>A0A177TPK3</accession>
<dbReference type="EMBL" id="LWDF02000343">
    <property type="protein sequence ID" value="KAE8250216.1"/>
    <property type="molecule type" value="Genomic_DNA"/>
</dbReference>
<evidence type="ECO:0000256" key="1">
    <source>
        <dbReference type="SAM" id="MobiDB-lite"/>
    </source>
</evidence>
<feature type="compositionally biased region" description="Basic and acidic residues" evidence="1">
    <location>
        <begin position="137"/>
        <end position="147"/>
    </location>
</feature>
<evidence type="ECO:0000313" key="3">
    <source>
        <dbReference type="Proteomes" id="UP000077521"/>
    </source>
</evidence>
<comment type="caution">
    <text evidence="2">The sequence shown here is derived from an EMBL/GenBank/DDBJ whole genome shotgun (WGS) entry which is preliminary data.</text>
</comment>
<gene>
    <name evidence="2" type="ORF">A4X13_0g4890</name>
</gene>
<reference evidence="2" key="1">
    <citation type="submission" date="2016-04" db="EMBL/GenBank/DDBJ databases">
        <authorList>
            <person name="Nguyen H.D."/>
            <person name="Samba Siva P."/>
            <person name="Cullis J."/>
            <person name="Levesque C.A."/>
            <person name="Hambleton S."/>
        </authorList>
    </citation>
    <scope>NUCLEOTIDE SEQUENCE</scope>
    <source>
        <strain evidence="2">DAOMC 236416</strain>
    </source>
</reference>
<feature type="compositionally biased region" description="Polar residues" evidence="1">
    <location>
        <begin position="148"/>
        <end position="174"/>
    </location>
</feature>
<reference evidence="2" key="2">
    <citation type="journal article" date="2019" name="IMA Fungus">
        <title>Genome sequencing and comparison of five Tilletia species to identify candidate genes for the detection of regulated species infecting wheat.</title>
        <authorList>
            <person name="Nguyen H.D.T."/>
            <person name="Sultana T."/>
            <person name="Kesanakurti P."/>
            <person name="Hambleton S."/>
        </authorList>
    </citation>
    <scope>NUCLEOTIDE SEQUENCE</scope>
    <source>
        <strain evidence="2">DAOMC 236416</strain>
    </source>
</reference>